<dbReference type="EMBL" id="WWEQ01000006">
    <property type="protein sequence ID" value="MYM18888.1"/>
    <property type="molecule type" value="Genomic_DNA"/>
</dbReference>
<accession>A0A6N9H4A7</accession>
<sequence>MTEPTAEQLDAAREAAQHAVDTATSWDYSADRSKLAAKLREGLDEAQVSVDDAEFERIVDEIIAYTENPGSAKPAVRTATPAV</sequence>
<organism evidence="1 2">
    <name type="scientific">Brevibacterium rongguiense</name>
    <dbReference type="NCBI Taxonomy" id="2695267"/>
    <lineage>
        <taxon>Bacteria</taxon>
        <taxon>Bacillati</taxon>
        <taxon>Actinomycetota</taxon>
        <taxon>Actinomycetes</taxon>
        <taxon>Micrococcales</taxon>
        <taxon>Brevibacteriaceae</taxon>
        <taxon>Brevibacterium</taxon>
    </lineage>
</organism>
<evidence type="ECO:0000313" key="1">
    <source>
        <dbReference type="EMBL" id="MYM18888.1"/>
    </source>
</evidence>
<comment type="caution">
    <text evidence="1">The sequence shown here is derived from an EMBL/GenBank/DDBJ whole genome shotgun (WGS) entry which is preliminary data.</text>
</comment>
<reference evidence="1 2" key="1">
    <citation type="submission" date="2020-01" db="EMBL/GenBank/DDBJ databases">
        <authorList>
            <person name="Deng T."/>
        </authorList>
    </citation>
    <scope>NUCLEOTIDE SEQUENCE [LARGE SCALE GENOMIC DNA]</scope>
    <source>
        <strain evidence="1 2">5221</strain>
    </source>
</reference>
<dbReference type="RefSeq" id="WP_160952329.1">
    <property type="nucleotide sequence ID" value="NZ_WWEQ01000006.1"/>
</dbReference>
<gene>
    <name evidence="1" type="ORF">GSY69_02540</name>
</gene>
<name>A0A6N9H4A7_9MICO</name>
<dbReference type="AlphaFoldDB" id="A0A6N9H4A7"/>
<proteinExistence type="predicted"/>
<evidence type="ECO:0000313" key="2">
    <source>
        <dbReference type="Proteomes" id="UP000469215"/>
    </source>
</evidence>
<protein>
    <submittedName>
        <fullName evidence="1">Uncharacterized protein</fullName>
    </submittedName>
</protein>
<dbReference type="Proteomes" id="UP000469215">
    <property type="component" value="Unassembled WGS sequence"/>
</dbReference>
<keyword evidence="2" id="KW-1185">Reference proteome</keyword>